<comment type="caution">
    <text evidence="1">The sequence shown here is derived from an EMBL/GenBank/DDBJ whole genome shotgun (WGS) entry which is preliminary data.</text>
</comment>
<keyword evidence="2" id="KW-1185">Reference proteome</keyword>
<accession>S3ZLL3</accession>
<sequence>MRRTALLLGRTPEGATRSDRALVDLARRTPGFAARLTGWLGEAPQDWAALVGPSARRTIEQLTGAVPVSA</sequence>
<dbReference type="Proteomes" id="UP000014629">
    <property type="component" value="Unassembled WGS sequence"/>
</dbReference>
<dbReference type="PATRIC" id="fig|1286094.4.peg.3229"/>
<name>S3ZLL3_9ACTN</name>
<protein>
    <submittedName>
        <fullName evidence="1">Uncharacterized protein</fullName>
    </submittedName>
</protein>
<reference evidence="1 2" key="1">
    <citation type="submission" date="2013-02" db="EMBL/GenBank/DDBJ databases">
        <title>Draft Genome Sequence of Streptomyces aurantiacus, Which Produces Setomimycin.</title>
        <authorList>
            <person name="Gruening B.A."/>
            <person name="Praeg A."/>
            <person name="Erxleben A."/>
            <person name="Guenther S."/>
            <person name="Mueller M."/>
        </authorList>
    </citation>
    <scope>NUCLEOTIDE SEQUENCE [LARGE SCALE GENOMIC DNA]</scope>
    <source>
        <strain evidence="1 2">JA 4570</strain>
    </source>
</reference>
<gene>
    <name evidence="1" type="ORF">STRAU_3262</name>
</gene>
<dbReference type="EMBL" id="AOPZ01000146">
    <property type="protein sequence ID" value="EPH43679.1"/>
    <property type="molecule type" value="Genomic_DNA"/>
</dbReference>
<organism evidence="1 2">
    <name type="scientific">Streptomyces aurantiacus JA 4570</name>
    <dbReference type="NCBI Taxonomy" id="1286094"/>
    <lineage>
        <taxon>Bacteria</taxon>
        <taxon>Bacillati</taxon>
        <taxon>Actinomycetota</taxon>
        <taxon>Actinomycetes</taxon>
        <taxon>Kitasatosporales</taxon>
        <taxon>Streptomycetaceae</taxon>
        <taxon>Streptomyces</taxon>
        <taxon>Streptomyces aurantiacus group</taxon>
    </lineage>
</organism>
<evidence type="ECO:0000313" key="1">
    <source>
        <dbReference type="EMBL" id="EPH43679.1"/>
    </source>
</evidence>
<evidence type="ECO:0000313" key="2">
    <source>
        <dbReference type="Proteomes" id="UP000014629"/>
    </source>
</evidence>
<proteinExistence type="predicted"/>
<dbReference type="AlphaFoldDB" id="S3ZLL3"/>